<dbReference type="NCBIfam" id="NF010925">
    <property type="entry name" value="PRK14345.1"/>
    <property type="match status" value="1"/>
</dbReference>
<evidence type="ECO:0000313" key="12">
    <source>
        <dbReference type="EMBL" id="WMN06537.1"/>
    </source>
</evidence>
<keyword evidence="3 6" id="KW-0808">Transferase</keyword>
<dbReference type="PANTHER" id="PTHR10993:SF12">
    <property type="entry name" value="OCTANOYLTRANSFERASE"/>
    <property type="match status" value="1"/>
</dbReference>
<feature type="binding site" evidence="6 9">
    <location>
        <begin position="181"/>
        <end position="183"/>
    </location>
    <ligand>
        <name>substrate</name>
    </ligand>
</feature>
<keyword evidence="2 6" id="KW-0963">Cytoplasm</keyword>
<evidence type="ECO:0000259" key="11">
    <source>
        <dbReference type="PROSITE" id="PS51733"/>
    </source>
</evidence>
<comment type="catalytic activity">
    <reaction evidence="6 7">
        <text>octanoyl-[ACP] + L-lysyl-[protein] = N(6)-octanoyl-L-lysyl-[protein] + holo-[ACP] + H(+)</text>
        <dbReference type="Rhea" id="RHEA:17665"/>
        <dbReference type="Rhea" id="RHEA-COMP:9636"/>
        <dbReference type="Rhea" id="RHEA-COMP:9685"/>
        <dbReference type="Rhea" id="RHEA-COMP:9752"/>
        <dbReference type="Rhea" id="RHEA-COMP:9928"/>
        <dbReference type="ChEBI" id="CHEBI:15378"/>
        <dbReference type="ChEBI" id="CHEBI:29969"/>
        <dbReference type="ChEBI" id="CHEBI:64479"/>
        <dbReference type="ChEBI" id="CHEBI:78463"/>
        <dbReference type="ChEBI" id="CHEBI:78809"/>
        <dbReference type="EC" id="2.3.1.181"/>
    </reaction>
</comment>
<evidence type="ECO:0000256" key="1">
    <source>
        <dbReference type="ARBA" id="ARBA00004821"/>
    </source>
</evidence>
<dbReference type="InterPro" id="IPR020605">
    <property type="entry name" value="Octanoyltransferase_CS"/>
</dbReference>
<comment type="subcellular location">
    <subcellularLocation>
        <location evidence="6">Cytoplasm</location>
    </subcellularLocation>
</comment>
<comment type="similarity">
    <text evidence="6 7">Belongs to the LipB family.</text>
</comment>
<dbReference type="HAMAP" id="MF_00013">
    <property type="entry name" value="LipB"/>
    <property type="match status" value="1"/>
</dbReference>
<evidence type="ECO:0000256" key="4">
    <source>
        <dbReference type="ARBA" id="ARBA00023315"/>
    </source>
</evidence>
<dbReference type="GO" id="GO:0009249">
    <property type="term" value="P:protein lipoylation"/>
    <property type="evidence" value="ECO:0007669"/>
    <property type="project" value="InterPro"/>
</dbReference>
<dbReference type="InterPro" id="IPR045864">
    <property type="entry name" value="aa-tRNA-synth_II/BPL/LPL"/>
</dbReference>
<comment type="miscellaneous">
    <text evidence="6">In the reaction, the free carboxyl group of octanoic acid is attached via an amide linkage to the epsilon-amino group of a specific lysine residue of lipoyl domains of lipoate-dependent enzymes.</text>
</comment>
<dbReference type="GO" id="GO:0033819">
    <property type="term" value="F:lipoyl(octanoyl) transferase activity"/>
    <property type="evidence" value="ECO:0007669"/>
    <property type="project" value="UniProtKB-EC"/>
</dbReference>
<feature type="binding site" evidence="6 9">
    <location>
        <begin position="168"/>
        <end position="170"/>
    </location>
    <ligand>
        <name>substrate</name>
    </ligand>
</feature>
<gene>
    <name evidence="6 12" type="primary">lipB</name>
    <name evidence="12" type="ORF">QYS48_22490</name>
</gene>
<dbReference type="AlphaFoldDB" id="A0AA51N5B1"/>
<dbReference type="RefSeq" id="WP_308356393.1">
    <property type="nucleotide sequence ID" value="NZ_CP129970.2"/>
</dbReference>
<feature type="site" description="Lowers pKa of active site Cys" evidence="6 10">
    <location>
        <position position="165"/>
    </location>
</feature>
<dbReference type="Gene3D" id="3.30.930.10">
    <property type="entry name" value="Bira Bifunctional Protein, Domain 2"/>
    <property type="match status" value="1"/>
</dbReference>
<accession>A0AA51N5B1</accession>
<name>A0AA51N5B1_9BACT</name>
<organism evidence="12 13">
    <name type="scientific">Marivirga arenosa</name>
    <dbReference type="NCBI Taxonomy" id="3059076"/>
    <lineage>
        <taxon>Bacteria</taxon>
        <taxon>Pseudomonadati</taxon>
        <taxon>Bacteroidota</taxon>
        <taxon>Cytophagia</taxon>
        <taxon>Cytophagales</taxon>
        <taxon>Marivirgaceae</taxon>
        <taxon>Marivirga</taxon>
    </lineage>
</organism>
<dbReference type="InterPro" id="IPR004143">
    <property type="entry name" value="BPL_LPL_catalytic"/>
</dbReference>
<dbReference type="NCBIfam" id="TIGR00214">
    <property type="entry name" value="lipB"/>
    <property type="match status" value="1"/>
</dbReference>
<keyword evidence="4 6" id="KW-0012">Acyltransferase</keyword>
<dbReference type="EMBL" id="CP129970">
    <property type="protein sequence ID" value="WMN06537.1"/>
    <property type="molecule type" value="Genomic_DNA"/>
</dbReference>
<evidence type="ECO:0000313" key="13">
    <source>
        <dbReference type="Proteomes" id="UP001244443"/>
    </source>
</evidence>
<dbReference type="PROSITE" id="PS51733">
    <property type="entry name" value="BPL_LPL_CATALYTIC"/>
    <property type="match status" value="1"/>
</dbReference>
<feature type="binding site" evidence="6 9">
    <location>
        <begin position="94"/>
        <end position="101"/>
    </location>
    <ligand>
        <name>substrate</name>
    </ligand>
</feature>
<protein>
    <recommendedName>
        <fullName evidence="6 7">Octanoyltransferase</fullName>
        <ecNumber evidence="6 7">2.3.1.181</ecNumber>
    </recommendedName>
    <alternativeName>
        <fullName evidence="6">Lipoate-protein ligase B</fullName>
    </alternativeName>
    <alternativeName>
        <fullName evidence="6">Lipoyl/octanoyl transferase</fullName>
    </alternativeName>
    <alternativeName>
        <fullName evidence="6">Octanoyl-[acyl-carrier-protein]-protein N-octanoyltransferase</fullName>
    </alternativeName>
</protein>
<dbReference type="PROSITE" id="PS01313">
    <property type="entry name" value="LIPB"/>
    <property type="match status" value="1"/>
</dbReference>
<dbReference type="PANTHER" id="PTHR10993">
    <property type="entry name" value="OCTANOYLTRANSFERASE"/>
    <property type="match status" value="1"/>
</dbReference>
<dbReference type="EC" id="2.3.1.181" evidence="6 7"/>
<evidence type="ECO:0000256" key="7">
    <source>
        <dbReference type="PIRNR" id="PIRNR016262"/>
    </source>
</evidence>
<dbReference type="SUPFAM" id="SSF55681">
    <property type="entry name" value="Class II aaRS and biotin synthetases"/>
    <property type="match status" value="1"/>
</dbReference>
<evidence type="ECO:0000256" key="8">
    <source>
        <dbReference type="PIRSR" id="PIRSR016262-1"/>
    </source>
</evidence>
<evidence type="ECO:0000256" key="6">
    <source>
        <dbReference type="HAMAP-Rule" id="MF_00013"/>
    </source>
</evidence>
<keyword evidence="13" id="KW-1185">Reference proteome</keyword>
<evidence type="ECO:0000256" key="3">
    <source>
        <dbReference type="ARBA" id="ARBA00022679"/>
    </source>
</evidence>
<feature type="domain" description="BPL/LPL catalytic" evidence="11">
    <location>
        <begin position="49"/>
        <end position="238"/>
    </location>
</feature>
<dbReference type="InterPro" id="IPR000544">
    <property type="entry name" value="Octanoyltransferase"/>
</dbReference>
<dbReference type="GO" id="GO:0005737">
    <property type="term" value="C:cytoplasm"/>
    <property type="evidence" value="ECO:0007669"/>
    <property type="project" value="UniProtKB-SubCell"/>
</dbReference>
<evidence type="ECO:0000256" key="10">
    <source>
        <dbReference type="PIRSR" id="PIRSR016262-3"/>
    </source>
</evidence>
<dbReference type="Proteomes" id="UP001244443">
    <property type="component" value="Chromosome"/>
</dbReference>
<dbReference type="FunFam" id="3.30.930.10:FF:000035">
    <property type="entry name" value="Putative lipoyltransferase 2, mitochondrial"/>
    <property type="match status" value="1"/>
</dbReference>
<sequence>MNYKINKNTEFLSLGMMDYKEAWDYQEELFLKTIDIKTANRKLTEEEHDITPNYLIFLEHPHVYTLGKSGSEDHLLLDKKGLKEKEATYYKINRGGDITYHGPGQIVGYPILDLDNFFTDIHKYLRLLEEAVILTLEEYGIKSGRIKGLTGVWIDFKEGAKNPRKICALGVKSSRWVTMHGFAFNVNTNLDYFNNIIPCGIDDKAVTSMEAELGEKQDFNEVSQKLKRHIANLFEMKLIEKS</sequence>
<proteinExistence type="inferred from homology"/>
<feature type="active site" description="Acyl-thioester intermediate" evidence="6 8">
    <location>
        <position position="199"/>
    </location>
</feature>
<comment type="function">
    <text evidence="5 6 7">Catalyzes the transfer of endogenously produced octanoic acid from octanoyl-acyl-carrier-protein onto the lipoyl domains of lipoate-dependent enzymes. Lipoyl-ACP can also act as a substrate although octanoyl-ACP is likely to be the physiological substrate.</text>
</comment>
<evidence type="ECO:0000256" key="2">
    <source>
        <dbReference type="ARBA" id="ARBA00022490"/>
    </source>
</evidence>
<dbReference type="PIRSF" id="PIRSF016262">
    <property type="entry name" value="LPLase"/>
    <property type="match status" value="1"/>
</dbReference>
<dbReference type="Pfam" id="PF21948">
    <property type="entry name" value="LplA-B_cat"/>
    <property type="match status" value="1"/>
</dbReference>
<evidence type="ECO:0000256" key="9">
    <source>
        <dbReference type="PIRSR" id="PIRSR016262-2"/>
    </source>
</evidence>
<evidence type="ECO:0000256" key="5">
    <source>
        <dbReference type="ARBA" id="ARBA00024732"/>
    </source>
</evidence>
<reference evidence="12" key="1">
    <citation type="submission" date="2023-08" db="EMBL/GenBank/DDBJ databases">
        <title>Comparative genomics and taxonomic characterization of three novel marine species of genus Marivirga.</title>
        <authorList>
            <person name="Muhammad N."/>
            <person name="Kim S.-G."/>
        </authorList>
    </citation>
    <scope>NUCLEOTIDE SEQUENCE [LARGE SCALE GENOMIC DNA]</scope>
    <source>
        <strain evidence="12">ABR2-2</strain>
    </source>
</reference>
<comment type="pathway">
    <text evidence="1 6 7">Protein modification; protein lipoylation via endogenous pathway; protein N(6)-(lipoyl)lysine from octanoyl-[acyl-carrier-protein]: step 1/2.</text>
</comment>
<dbReference type="CDD" id="cd16444">
    <property type="entry name" value="LipB"/>
    <property type="match status" value="1"/>
</dbReference>